<evidence type="ECO:0000313" key="3">
    <source>
        <dbReference type="Proteomes" id="UP001558613"/>
    </source>
</evidence>
<dbReference type="Proteomes" id="UP001558613">
    <property type="component" value="Unassembled WGS sequence"/>
</dbReference>
<accession>A0ABR3M5T5</accession>
<sequence length="258" mass="30308">MTDAARRERERESERGREGGGRSAGRISTSISVCVCERERERERECNRPDREERRIEDSRLHRSSHTDGEVRLDETDAERGSRRDFVILKRTQEKDKRKERVFCLSGRGLSQKASSPKHCAISVPCCVDVIKVCDTMNDLRDSLENGKEDVGGGAGEREIIWKKRASVLERERELERQKLEEERRSAVGYTVWRLREGFQERKDREEDRVKASSAEGAKAAQPEVIWKRREEEEEKDRDRDRLGDRGPKIIWRRRERE</sequence>
<feature type="region of interest" description="Disordered" evidence="1">
    <location>
        <begin position="202"/>
        <end position="245"/>
    </location>
</feature>
<name>A0ABR3M5T5_9TELE</name>
<feature type="compositionally biased region" description="Basic and acidic residues" evidence="1">
    <location>
        <begin position="1"/>
        <end position="20"/>
    </location>
</feature>
<comment type="caution">
    <text evidence="2">The sequence shown here is derived from an EMBL/GenBank/DDBJ whole genome shotgun (WGS) entry which is preliminary data.</text>
</comment>
<feature type="region of interest" description="Disordered" evidence="1">
    <location>
        <begin position="1"/>
        <end position="77"/>
    </location>
</feature>
<reference evidence="2 3" key="1">
    <citation type="submission" date="2023-09" db="EMBL/GenBank/DDBJ databases">
        <authorList>
            <person name="Wang M."/>
        </authorList>
    </citation>
    <scope>NUCLEOTIDE SEQUENCE [LARGE SCALE GENOMIC DNA]</scope>
    <source>
        <strain evidence="2">GT-2023</strain>
        <tissue evidence="2">Liver</tissue>
    </source>
</reference>
<proteinExistence type="predicted"/>
<dbReference type="EMBL" id="JAYMGO010000016">
    <property type="protein sequence ID" value="KAL1259404.1"/>
    <property type="molecule type" value="Genomic_DNA"/>
</dbReference>
<protein>
    <submittedName>
        <fullName evidence="2">Uncharacterized protein</fullName>
    </submittedName>
</protein>
<keyword evidence="3" id="KW-1185">Reference proteome</keyword>
<evidence type="ECO:0000256" key="1">
    <source>
        <dbReference type="SAM" id="MobiDB-lite"/>
    </source>
</evidence>
<feature type="compositionally biased region" description="Basic and acidic residues" evidence="1">
    <location>
        <begin position="36"/>
        <end position="77"/>
    </location>
</feature>
<organism evidence="2 3">
    <name type="scientific">Cirrhinus molitorella</name>
    <name type="common">mud carp</name>
    <dbReference type="NCBI Taxonomy" id="172907"/>
    <lineage>
        <taxon>Eukaryota</taxon>
        <taxon>Metazoa</taxon>
        <taxon>Chordata</taxon>
        <taxon>Craniata</taxon>
        <taxon>Vertebrata</taxon>
        <taxon>Euteleostomi</taxon>
        <taxon>Actinopterygii</taxon>
        <taxon>Neopterygii</taxon>
        <taxon>Teleostei</taxon>
        <taxon>Ostariophysi</taxon>
        <taxon>Cypriniformes</taxon>
        <taxon>Cyprinidae</taxon>
        <taxon>Labeoninae</taxon>
        <taxon>Labeonini</taxon>
        <taxon>Cirrhinus</taxon>
    </lineage>
</organism>
<feature type="compositionally biased region" description="Basic and acidic residues" evidence="1">
    <location>
        <begin position="202"/>
        <end position="211"/>
    </location>
</feature>
<feature type="compositionally biased region" description="Basic and acidic residues" evidence="1">
    <location>
        <begin position="226"/>
        <end position="245"/>
    </location>
</feature>
<evidence type="ECO:0000313" key="2">
    <source>
        <dbReference type="EMBL" id="KAL1259404.1"/>
    </source>
</evidence>
<gene>
    <name evidence="2" type="ORF">QQF64_009981</name>
</gene>